<protein>
    <recommendedName>
        <fullName evidence="4">ABC-2 type transport system permease protein</fullName>
    </recommendedName>
</protein>
<keyword evidence="3" id="KW-1185">Reference proteome</keyword>
<evidence type="ECO:0000256" key="1">
    <source>
        <dbReference type="SAM" id="Phobius"/>
    </source>
</evidence>
<comment type="caution">
    <text evidence="2">The sequence shown here is derived from an EMBL/GenBank/DDBJ whole genome shotgun (WGS) entry which is preliminary data.</text>
</comment>
<feature type="transmembrane region" description="Helical" evidence="1">
    <location>
        <begin position="144"/>
        <end position="162"/>
    </location>
</feature>
<accession>A0ABV8BMR6</accession>
<evidence type="ECO:0008006" key="4">
    <source>
        <dbReference type="Google" id="ProtNLM"/>
    </source>
</evidence>
<feature type="transmembrane region" description="Helical" evidence="1">
    <location>
        <begin position="182"/>
        <end position="206"/>
    </location>
</feature>
<feature type="transmembrane region" description="Helical" evidence="1">
    <location>
        <begin position="47"/>
        <end position="66"/>
    </location>
</feature>
<sequence length="212" mass="21777">MSNALRHVFAAELRKLATLPAVHTTVAITVLATPGLAWAAGFRAVEYGQLGLILLGILTAAGEYGGRQIRTSLLSVPNRPLLLSGKVLAYLAVATPTTLLTGALSIVAAEASGTALPGTTVYLVVIGLLALAVAVLLRSVVGAVATLVTFVFVVSPLLAAATDVAEYLPDRAGASLYRPGVLSAWEGGAVMAAWLVITCAVTVITFTKRDAR</sequence>
<evidence type="ECO:0000313" key="2">
    <source>
        <dbReference type="EMBL" id="MFC3890889.1"/>
    </source>
</evidence>
<feature type="transmembrane region" description="Helical" evidence="1">
    <location>
        <begin position="87"/>
        <end position="109"/>
    </location>
</feature>
<keyword evidence="1" id="KW-1133">Transmembrane helix</keyword>
<feature type="transmembrane region" description="Helical" evidence="1">
    <location>
        <begin position="21"/>
        <end position="41"/>
    </location>
</feature>
<keyword evidence="1" id="KW-0472">Membrane</keyword>
<dbReference type="Proteomes" id="UP001595690">
    <property type="component" value="Unassembled WGS sequence"/>
</dbReference>
<dbReference type="RefSeq" id="WP_382369614.1">
    <property type="nucleotide sequence ID" value="NZ_JBHRZI010000008.1"/>
</dbReference>
<evidence type="ECO:0000313" key="3">
    <source>
        <dbReference type="Proteomes" id="UP001595690"/>
    </source>
</evidence>
<dbReference type="EMBL" id="JBHRZI010000008">
    <property type="protein sequence ID" value="MFC3890889.1"/>
    <property type="molecule type" value="Genomic_DNA"/>
</dbReference>
<keyword evidence="1" id="KW-0812">Transmembrane</keyword>
<feature type="transmembrane region" description="Helical" evidence="1">
    <location>
        <begin position="115"/>
        <end position="137"/>
    </location>
</feature>
<organism evidence="2 3">
    <name type="scientific">Lentzea rhizosphaerae</name>
    <dbReference type="NCBI Taxonomy" id="2041025"/>
    <lineage>
        <taxon>Bacteria</taxon>
        <taxon>Bacillati</taxon>
        <taxon>Actinomycetota</taxon>
        <taxon>Actinomycetes</taxon>
        <taxon>Pseudonocardiales</taxon>
        <taxon>Pseudonocardiaceae</taxon>
        <taxon>Lentzea</taxon>
    </lineage>
</organism>
<gene>
    <name evidence="2" type="ORF">ACFOWZ_05335</name>
</gene>
<name>A0ABV8BMR6_9PSEU</name>
<reference evidence="3" key="1">
    <citation type="journal article" date="2019" name="Int. J. Syst. Evol. Microbiol.">
        <title>The Global Catalogue of Microorganisms (GCM) 10K type strain sequencing project: providing services to taxonomists for standard genome sequencing and annotation.</title>
        <authorList>
            <consortium name="The Broad Institute Genomics Platform"/>
            <consortium name="The Broad Institute Genome Sequencing Center for Infectious Disease"/>
            <person name="Wu L."/>
            <person name="Ma J."/>
        </authorList>
    </citation>
    <scope>NUCLEOTIDE SEQUENCE [LARGE SCALE GENOMIC DNA]</scope>
    <source>
        <strain evidence="3">CGMCC 4.7405</strain>
    </source>
</reference>
<proteinExistence type="predicted"/>